<dbReference type="EMBL" id="JARIHO010000001">
    <property type="protein sequence ID" value="KAJ7368740.1"/>
    <property type="molecule type" value="Genomic_DNA"/>
</dbReference>
<proteinExistence type="predicted"/>
<dbReference type="AlphaFoldDB" id="A0AAD7F7H9"/>
<organism evidence="1 2">
    <name type="scientific">Mycena albidolilacea</name>
    <dbReference type="NCBI Taxonomy" id="1033008"/>
    <lineage>
        <taxon>Eukaryota</taxon>
        <taxon>Fungi</taxon>
        <taxon>Dikarya</taxon>
        <taxon>Basidiomycota</taxon>
        <taxon>Agaricomycotina</taxon>
        <taxon>Agaricomycetes</taxon>
        <taxon>Agaricomycetidae</taxon>
        <taxon>Agaricales</taxon>
        <taxon>Marasmiineae</taxon>
        <taxon>Mycenaceae</taxon>
        <taxon>Mycena</taxon>
    </lineage>
</organism>
<comment type="caution">
    <text evidence="1">The sequence shown here is derived from an EMBL/GenBank/DDBJ whole genome shotgun (WGS) entry which is preliminary data.</text>
</comment>
<accession>A0AAD7F7H9</accession>
<feature type="non-terminal residue" evidence="1">
    <location>
        <position position="1"/>
    </location>
</feature>
<reference evidence="1" key="1">
    <citation type="submission" date="2023-03" db="EMBL/GenBank/DDBJ databases">
        <title>Massive genome expansion in bonnet fungi (Mycena s.s.) driven by repeated elements and novel gene families across ecological guilds.</title>
        <authorList>
            <consortium name="Lawrence Berkeley National Laboratory"/>
            <person name="Harder C.B."/>
            <person name="Miyauchi S."/>
            <person name="Viragh M."/>
            <person name="Kuo A."/>
            <person name="Thoen E."/>
            <person name="Andreopoulos B."/>
            <person name="Lu D."/>
            <person name="Skrede I."/>
            <person name="Drula E."/>
            <person name="Henrissat B."/>
            <person name="Morin E."/>
            <person name="Kohler A."/>
            <person name="Barry K."/>
            <person name="LaButti K."/>
            <person name="Morin E."/>
            <person name="Salamov A."/>
            <person name="Lipzen A."/>
            <person name="Mereny Z."/>
            <person name="Hegedus B."/>
            <person name="Baldrian P."/>
            <person name="Stursova M."/>
            <person name="Weitz H."/>
            <person name="Taylor A."/>
            <person name="Grigoriev I.V."/>
            <person name="Nagy L.G."/>
            <person name="Martin F."/>
            <person name="Kauserud H."/>
        </authorList>
    </citation>
    <scope>NUCLEOTIDE SEQUENCE</scope>
    <source>
        <strain evidence="1">CBHHK002</strain>
    </source>
</reference>
<protein>
    <submittedName>
        <fullName evidence="1">Uncharacterized protein</fullName>
    </submittedName>
</protein>
<evidence type="ECO:0000313" key="1">
    <source>
        <dbReference type="EMBL" id="KAJ7368740.1"/>
    </source>
</evidence>
<name>A0AAD7F7H9_9AGAR</name>
<evidence type="ECO:0000313" key="2">
    <source>
        <dbReference type="Proteomes" id="UP001218218"/>
    </source>
</evidence>
<sequence>RSGFSSMHIKHSSSSSQRLLSLIFSLSIPGRATAHSWGLSTAGASPRYSLRIANLSEYPMPGGRQCTKRKNIHWGQ</sequence>
<dbReference type="Proteomes" id="UP001218218">
    <property type="component" value="Unassembled WGS sequence"/>
</dbReference>
<gene>
    <name evidence="1" type="ORF">DFH08DRAFT_832131</name>
</gene>
<keyword evidence="2" id="KW-1185">Reference proteome</keyword>